<evidence type="ECO:0000259" key="2">
    <source>
        <dbReference type="Pfam" id="PF06985"/>
    </source>
</evidence>
<proteinExistence type="predicted"/>
<dbReference type="EMBL" id="JAQQWP010000004">
    <property type="protein sequence ID" value="KAK8120505.1"/>
    <property type="molecule type" value="Genomic_DNA"/>
</dbReference>
<dbReference type="SUPFAM" id="SSF48403">
    <property type="entry name" value="Ankyrin repeat"/>
    <property type="match status" value="1"/>
</dbReference>
<name>A0AAW0QZS4_9PEZI</name>
<feature type="domain" description="Heterokaryon incompatibility" evidence="2">
    <location>
        <begin position="25"/>
        <end position="212"/>
    </location>
</feature>
<accession>A0AAW0QZS4</accession>
<evidence type="ECO:0000313" key="4">
    <source>
        <dbReference type="Proteomes" id="UP001392437"/>
    </source>
</evidence>
<dbReference type="AlphaFoldDB" id="A0AAW0QZS4"/>
<dbReference type="InterPro" id="IPR010730">
    <property type="entry name" value="HET"/>
</dbReference>
<reference evidence="3 4" key="1">
    <citation type="submission" date="2023-01" db="EMBL/GenBank/DDBJ databases">
        <title>Analysis of 21 Apiospora genomes using comparative genomics revels a genus with tremendous synthesis potential of carbohydrate active enzymes and secondary metabolites.</title>
        <authorList>
            <person name="Sorensen T."/>
        </authorList>
    </citation>
    <scope>NUCLEOTIDE SEQUENCE [LARGE SCALE GENOMIC DNA]</scope>
    <source>
        <strain evidence="3 4">CBS 117206</strain>
    </source>
</reference>
<feature type="repeat" description="ANK" evidence="1">
    <location>
        <begin position="383"/>
        <end position="415"/>
    </location>
</feature>
<comment type="caution">
    <text evidence="3">The sequence shown here is derived from an EMBL/GenBank/DDBJ whole genome shotgun (WGS) entry which is preliminary data.</text>
</comment>
<dbReference type="Proteomes" id="UP001392437">
    <property type="component" value="Unassembled WGS sequence"/>
</dbReference>
<dbReference type="Gene3D" id="1.25.40.20">
    <property type="entry name" value="Ankyrin repeat-containing domain"/>
    <property type="match status" value="2"/>
</dbReference>
<dbReference type="InterPro" id="IPR036770">
    <property type="entry name" value="Ankyrin_rpt-contain_sf"/>
</dbReference>
<dbReference type="PROSITE" id="PS50088">
    <property type="entry name" value="ANK_REPEAT"/>
    <property type="match status" value="4"/>
</dbReference>
<feature type="repeat" description="ANK" evidence="1">
    <location>
        <begin position="416"/>
        <end position="448"/>
    </location>
</feature>
<dbReference type="PANTHER" id="PTHR10622:SF10">
    <property type="entry name" value="HET DOMAIN-CONTAINING PROTEIN"/>
    <property type="match status" value="1"/>
</dbReference>
<dbReference type="InterPro" id="IPR002110">
    <property type="entry name" value="Ankyrin_rpt"/>
</dbReference>
<feature type="repeat" description="ANK" evidence="1">
    <location>
        <begin position="350"/>
        <end position="382"/>
    </location>
</feature>
<dbReference type="Pfam" id="PF12796">
    <property type="entry name" value="Ank_2"/>
    <property type="match status" value="2"/>
</dbReference>
<keyword evidence="1" id="KW-0040">ANK repeat</keyword>
<dbReference type="SMART" id="SM00248">
    <property type="entry name" value="ANK"/>
    <property type="match status" value="7"/>
</dbReference>
<evidence type="ECO:0000313" key="3">
    <source>
        <dbReference type="EMBL" id="KAK8120505.1"/>
    </source>
</evidence>
<feature type="repeat" description="ANK" evidence="1">
    <location>
        <begin position="482"/>
        <end position="514"/>
    </location>
</feature>
<dbReference type="PANTHER" id="PTHR10622">
    <property type="entry name" value="HET DOMAIN-CONTAINING PROTEIN"/>
    <property type="match status" value="1"/>
</dbReference>
<gene>
    <name evidence="3" type="ORF">PG999_004625</name>
</gene>
<keyword evidence="4" id="KW-1185">Reference proteome</keyword>
<sequence>MRLLHLGDLGELTVTEDLLDNIPPYAILSHTWGAFGDEVVLQDIQNGYFAHKPGGYRKLLFCGRQARRDGLDYFWVDTCCIDKTSSAELAEAINSMYRWYQDAVKCYVYLADVPVNGGGAGGPNQAPAGLNYSGPSYKVRNYRAMRGAQYANVSYTSLKHTDPNYTGPSYASLDSQAPIHEQGRPAVPPTGSSWQAAFRGSRWFTRGWTLQELLAPSVVEFYSSEGCRVGDKQSLKHIIQAITGIPSPAFQAGWQSAIPVHERIPWSYNRETTRPEDKVYSLLGIVGVSMPVVYGEGEEEAFIRLCINMILRYDKYKDLSPVAMAIRCGHISATRTLVKRGTVVDSPDSKGGSLLGYASEAGHETITRILLDAKADTESTDGNGDSPLLLAARGGHEAVVRLLLQKAANIKCKNNKGRSALFHAAQKGHDGAVRLLLQKGASIESKDNRGDTAMSMAARKGHEVVIRVMLDKKKGLIESKCRSYTPLMLAASGGHDAVVRLLLGRGANIDATDRSGNPALQHAIRAGHNGTAELLRLWRQNKEAGRVRPGKETGRSRLQGVLRLFDS</sequence>
<evidence type="ECO:0000256" key="1">
    <source>
        <dbReference type="PROSITE-ProRule" id="PRU00023"/>
    </source>
</evidence>
<dbReference type="PROSITE" id="PS50297">
    <property type="entry name" value="ANK_REP_REGION"/>
    <property type="match status" value="3"/>
</dbReference>
<protein>
    <submittedName>
        <fullName evidence="3">Vegetative incompatibility protein HET-E-1</fullName>
    </submittedName>
</protein>
<organism evidence="3 4">
    <name type="scientific">Apiospora kogelbergensis</name>
    <dbReference type="NCBI Taxonomy" id="1337665"/>
    <lineage>
        <taxon>Eukaryota</taxon>
        <taxon>Fungi</taxon>
        <taxon>Dikarya</taxon>
        <taxon>Ascomycota</taxon>
        <taxon>Pezizomycotina</taxon>
        <taxon>Sordariomycetes</taxon>
        <taxon>Xylariomycetidae</taxon>
        <taxon>Amphisphaeriales</taxon>
        <taxon>Apiosporaceae</taxon>
        <taxon>Apiospora</taxon>
    </lineage>
</organism>
<dbReference type="Pfam" id="PF06985">
    <property type="entry name" value="HET"/>
    <property type="match status" value="1"/>
</dbReference>